<reference evidence="2" key="1">
    <citation type="submission" date="2019-03" db="EMBL/GenBank/DDBJ databases">
        <title>WGS assembly of Setaria viridis.</title>
        <authorList>
            <person name="Huang P."/>
            <person name="Jenkins J."/>
            <person name="Grimwood J."/>
            <person name="Barry K."/>
            <person name="Healey A."/>
            <person name="Mamidi S."/>
            <person name="Sreedasyam A."/>
            <person name="Shu S."/>
            <person name="Feldman M."/>
            <person name="Wu J."/>
            <person name="Yu Y."/>
            <person name="Chen C."/>
            <person name="Johnson J."/>
            <person name="Rokhsar D."/>
            <person name="Baxter I."/>
            <person name="Schmutz J."/>
            <person name="Brutnell T."/>
            <person name="Kellogg E."/>
        </authorList>
    </citation>
    <scope>NUCLEOTIDE SEQUENCE [LARGE SCALE GENOMIC DNA]</scope>
</reference>
<evidence type="ECO:0000313" key="2">
    <source>
        <dbReference type="EMBL" id="TKW41509.1"/>
    </source>
</evidence>
<proteinExistence type="predicted"/>
<organism evidence="2 3">
    <name type="scientific">Setaria viridis</name>
    <name type="common">Green bristlegrass</name>
    <name type="synonym">Setaria italica subsp. viridis</name>
    <dbReference type="NCBI Taxonomy" id="4556"/>
    <lineage>
        <taxon>Eukaryota</taxon>
        <taxon>Viridiplantae</taxon>
        <taxon>Streptophyta</taxon>
        <taxon>Embryophyta</taxon>
        <taxon>Tracheophyta</taxon>
        <taxon>Spermatophyta</taxon>
        <taxon>Magnoliopsida</taxon>
        <taxon>Liliopsida</taxon>
        <taxon>Poales</taxon>
        <taxon>Poaceae</taxon>
        <taxon>PACMAD clade</taxon>
        <taxon>Panicoideae</taxon>
        <taxon>Panicodae</taxon>
        <taxon>Paniceae</taxon>
        <taxon>Cenchrinae</taxon>
        <taxon>Setaria</taxon>
    </lineage>
</organism>
<keyword evidence="3" id="KW-1185">Reference proteome</keyword>
<accession>A0A4U6WJC0</accession>
<sequence length="109" mass="11080">MRAPVAALCTAVKLRAAPLLSRGMSAPAFLGPVAARPRDASPPAPACLSAAAAGRLRPAAALASMKPLLNSGWDLRGSGVGVGETAGHQYEAPANLRPASERRAGEERE</sequence>
<evidence type="ECO:0000313" key="3">
    <source>
        <dbReference type="Proteomes" id="UP000298652"/>
    </source>
</evidence>
<feature type="region of interest" description="Disordered" evidence="1">
    <location>
        <begin position="84"/>
        <end position="109"/>
    </location>
</feature>
<dbReference type="Gramene" id="TKW41509">
    <property type="protein sequence ID" value="TKW41509"/>
    <property type="gene ID" value="SEVIR_1G321050v2"/>
</dbReference>
<dbReference type="Proteomes" id="UP000298652">
    <property type="component" value="Chromosome 1"/>
</dbReference>
<name>A0A4U6WJC0_SETVI</name>
<feature type="compositionally biased region" description="Basic and acidic residues" evidence="1">
    <location>
        <begin position="99"/>
        <end position="109"/>
    </location>
</feature>
<dbReference type="EMBL" id="CM016552">
    <property type="protein sequence ID" value="TKW41509.1"/>
    <property type="molecule type" value="Genomic_DNA"/>
</dbReference>
<evidence type="ECO:0000256" key="1">
    <source>
        <dbReference type="SAM" id="MobiDB-lite"/>
    </source>
</evidence>
<dbReference type="AlphaFoldDB" id="A0A4U6WJC0"/>
<protein>
    <submittedName>
        <fullName evidence="2">Uncharacterized protein</fullName>
    </submittedName>
</protein>
<gene>
    <name evidence="2" type="ORF">SEVIR_1G321050v2</name>
</gene>